<keyword evidence="10" id="KW-1185">Reference proteome</keyword>
<evidence type="ECO:0000256" key="4">
    <source>
        <dbReference type="ARBA" id="ARBA00022490"/>
    </source>
</evidence>
<dbReference type="HAMAP" id="MF_00746">
    <property type="entry name" value="SprT"/>
    <property type="match status" value="1"/>
</dbReference>
<reference evidence="9" key="1">
    <citation type="journal article" date="2014" name="Int. J. Syst. Evol. Microbiol.">
        <title>Complete genome sequence of Corynebacterium casei LMG S-19264T (=DSM 44701T), isolated from a smear-ripened cheese.</title>
        <authorList>
            <consortium name="US DOE Joint Genome Institute (JGI-PGF)"/>
            <person name="Walter F."/>
            <person name="Albersmeier A."/>
            <person name="Kalinowski J."/>
            <person name="Ruckert C."/>
        </authorList>
    </citation>
    <scope>NUCLEOTIDE SEQUENCE</scope>
    <source>
        <strain evidence="9">JCM 30804</strain>
    </source>
</reference>
<dbReference type="GO" id="GO:0008270">
    <property type="term" value="F:zinc ion binding"/>
    <property type="evidence" value="ECO:0007669"/>
    <property type="project" value="UniProtKB-UniRule"/>
</dbReference>
<reference evidence="9" key="2">
    <citation type="submission" date="2020-09" db="EMBL/GenBank/DDBJ databases">
        <authorList>
            <person name="Sun Q."/>
            <person name="Ohkuma M."/>
        </authorList>
    </citation>
    <scope>NUCLEOTIDE SEQUENCE</scope>
    <source>
        <strain evidence="9">JCM 30804</strain>
    </source>
</reference>
<comment type="subcellular location">
    <subcellularLocation>
        <location evidence="1 7">Cytoplasm</location>
    </subcellularLocation>
</comment>
<feature type="domain" description="SprT-like" evidence="8">
    <location>
        <begin position="12"/>
        <end position="161"/>
    </location>
</feature>
<sequence length="162" mass="18764">MTSEQEQLKVRQQVDICYQQVEAVLKQAFSRPRVSFSLRGKAAGTANLATNQLRFNPILLHENLNAFLTEVVPHEICHLVAHQQFGRVRPHGKEWQALMINIFALRPTATHQFNTQSVTGKQFDYQCGCGLVKLSIRRHNKVMRGETQYRCRRCQQTLRRFA</sequence>
<evidence type="ECO:0000259" key="8">
    <source>
        <dbReference type="SMART" id="SM00731"/>
    </source>
</evidence>
<dbReference type="Pfam" id="PF17283">
    <property type="entry name" value="Zn_ribbon_SprT"/>
    <property type="match status" value="1"/>
</dbReference>
<organism evidence="9 10">
    <name type="scientific">Shewanella gelidii</name>
    <dbReference type="NCBI Taxonomy" id="1642821"/>
    <lineage>
        <taxon>Bacteria</taxon>
        <taxon>Pseudomonadati</taxon>
        <taxon>Pseudomonadota</taxon>
        <taxon>Gammaproteobacteria</taxon>
        <taxon>Alteromonadales</taxon>
        <taxon>Shewanellaceae</taxon>
        <taxon>Shewanella</taxon>
    </lineage>
</organism>
<comment type="cofactor">
    <cofactor evidence="7">
        <name>Zn(2+)</name>
        <dbReference type="ChEBI" id="CHEBI:29105"/>
    </cofactor>
    <text evidence="7">Binds 1 zinc ion.</text>
</comment>
<keyword evidence="5 7" id="KW-0479">Metal-binding</keyword>
<dbReference type="Proteomes" id="UP000613743">
    <property type="component" value="Unassembled WGS sequence"/>
</dbReference>
<feature type="binding site" evidence="7">
    <location>
        <position position="74"/>
    </location>
    <ligand>
        <name>Zn(2+)</name>
        <dbReference type="ChEBI" id="CHEBI:29105"/>
    </ligand>
</feature>
<dbReference type="RefSeq" id="WP_188919389.1">
    <property type="nucleotide sequence ID" value="NZ_BMPZ01000003.1"/>
</dbReference>
<keyword evidence="6 7" id="KW-0862">Zinc</keyword>
<comment type="caution">
    <text evidence="9">The sequence shown here is derived from an EMBL/GenBank/DDBJ whole genome shotgun (WGS) entry which is preliminary data.</text>
</comment>
<evidence type="ECO:0000256" key="5">
    <source>
        <dbReference type="ARBA" id="ARBA00022723"/>
    </source>
</evidence>
<dbReference type="NCBIfam" id="NF003421">
    <property type="entry name" value="PRK04860.1"/>
    <property type="match status" value="1"/>
</dbReference>
<protein>
    <recommendedName>
        <fullName evidence="3 7">Protein SprT</fullName>
    </recommendedName>
</protein>
<dbReference type="InterPro" id="IPR035240">
    <property type="entry name" value="SprT_Zn_ribbon"/>
</dbReference>
<evidence type="ECO:0000256" key="6">
    <source>
        <dbReference type="ARBA" id="ARBA00022833"/>
    </source>
</evidence>
<dbReference type="EMBL" id="BMPZ01000003">
    <property type="protein sequence ID" value="GGI78254.1"/>
    <property type="molecule type" value="Genomic_DNA"/>
</dbReference>
<evidence type="ECO:0000256" key="7">
    <source>
        <dbReference type="HAMAP-Rule" id="MF_00746"/>
    </source>
</evidence>
<evidence type="ECO:0000256" key="2">
    <source>
        <dbReference type="ARBA" id="ARBA00006591"/>
    </source>
</evidence>
<dbReference type="InterPro" id="IPR006640">
    <property type="entry name" value="SprT-like_domain"/>
</dbReference>
<keyword evidence="4 7" id="KW-0963">Cytoplasm</keyword>
<gene>
    <name evidence="7 9" type="primary">sprT</name>
    <name evidence="9" type="ORF">GCM10009332_14530</name>
</gene>
<name>A0A917JR63_9GAMM</name>
<feature type="binding site" evidence="7">
    <location>
        <position position="78"/>
    </location>
    <ligand>
        <name>Zn(2+)</name>
        <dbReference type="ChEBI" id="CHEBI:29105"/>
    </ligand>
</feature>
<dbReference type="GO" id="GO:0006950">
    <property type="term" value="P:response to stress"/>
    <property type="evidence" value="ECO:0007669"/>
    <property type="project" value="UniProtKB-ARBA"/>
</dbReference>
<accession>A0A917JR63</accession>
<proteinExistence type="inferred from homology"/>
<dbReference type="Pfam" id="PF10263">
    <property type="entry name" value="SprT-like"/>
    <property type="match status" value="1"/>
</dbReference>
<evidence type="ECO:0000256" key="1">
    <source>
        <dbReference type="ARBA" id="ARBA00004496"/>
    </source>
</evidence>
<evidence type="ECO:0000256" key="3">
    <source>
        <dbReference type="ARBA" id="ARBA00020082"/>
    </source>
</evidence>
<dbReference type="AlphaFoldDB" id="A0A917JR63"/>
<evidence type="ECO:0000313" key="10">
    <source>
        <dbReference type="Proteomes" id="UP000613743"/>
    </source>
</evidence>
<comment type="similarity">
    <text evidence="2 7">Belongs to the SprT family.</text>
</comment>
<feature type="active site" evidence="7">
    <location>
        <position position="75"/>
    </location>
</feature>
<dbReference type="SMART" id="SM00731">
    <property type="entry name" value="SprT"/>
    <property type="match status" value="1"/>
</dbReference>
<dbReference type="GO" id="GO:0005737">
    <property type="term" value="C:cytoplasm"/>
    <property type="evidence" value="ECO:0007669"/>
    <property type="project" value="UniProtKB-SubCell"/>
</dbReference>
<dbReference type="PANTHER" id="PTHR38773:SF1">
    <property type="entry name" value="PROTEIN SPRT"/>
    <property type="match status" value="1"/>
</dbReference>
<evidence type="ECO:0000313" key="9">
    <source>
        <dbReference type="EMBL" id="GGI78254.1"/>
    </source>
</evidence>
<dbReference type="InterPro" id="IPR023483">
    <property type="entry name" value="Uncharacterised_SprT"/>
</dbReference>
<dbReference type="PANTHER" id="PTHR38773">
    <property type="entry name" value="PROTEIN SPRT"/>
    <property type="match status" value="1"/>
</dbReference>